<sequence length="633" mass="71054">MADAAAATPPPPPSPSPRRPTRVPWFGTATRRRSPRHGKMRCPIDAADMTSADSRSTLGVGLNITDPDRERDPPPRPTPITFPQRQSTSSDAWNTPSAPPKIQPLFARVLKPSDISEDHLSILNVQIEPKCDPEHLLPPAPDGSSYFPPLTPEHATNAASYADATKVSAAPATKRKDFEDRLAELRIDNDTGIRVITRTTKAGNKPRLAYMRKFWEGLESVAQYWDTSLDQYYEGPAAKPDHDGEKDAKRLRLDNTPSILNLQTELGQTSHVEANPKPELNNGHADSDDAMSVAASTPLPQEDRDEQPEMRLRYKGRRTAAGCDMPDQFRADMVKAFVDGTTYPFGTQVAPPRQMPLLRISKLNVPVRQTAAVYRRPQDRTRARGGFLEGPVMTVQCRPETDFEADNLNHKQKGVKARLDYIRELGGLLHLAQERRREGRVAPIPGDGQWWTSKPRWGGGPGGEVEKQEDAHNETLVKDILQLAENMRASASVHREPARRPKKKTPAMLWKELRPGSTTWDVKMGYEAIGKDPNSEYDEVFMVSSLNHHISILKLKVHGAYLDYLETERVPDPSVDENWSRPLLQRTKWYDLLDVNDRVEAFRTLWGIASYLFRDMDKKSGETTGERPTNVNS</sequence>
<keyword evidence="3" id="KW-1185">Reference proteome</keyword>
<feature type="compositionally biased region" description="Polar residues" evidence="1">
    <location>
        <begin position="84"/>
        <end position="96"/>
    </location>
</feature>
<protein>
    <submittedName>
        <fullName evidence="2">Uncharacterized protein</fullName>
    </submittedName>
</protein>
<reference evidence="3" key="1">
    <citation type="journal article" date="2017" name="bioRxiv">
        <title>Conservation of a gene cluster reveals novel cercosporin biosynthetic mechanisms and extends production to the genus Colletotrichum.</title>
        <authorList>
            <person name="de Jonge R."/>
            <person name="Ebert M.K."/>
            <person name="Huitt-Roehl C.R."/>
            <person name="Pal P."/>
            <person name="Suttle J.C."/>
            <person name="Spanner R.E."/>
            <person name="Neubauer J.D."/>
            <person name="Jurick W.M.II."/>
            <person name="Stott K.A."/>
            <person name="Secor G.A."/>
            <person name="Thomma B.P.H.J."/>
            <person name="Van de Peer Y."/>
            <person name="Townsend C.A."/>
            <person name="Bolton M.D."/>
        </authorList>
    </citation>
    <scope>NUCLEOTIDE SEQUENCE [LARGE SCALE GENOMIC DNA]</scope>
    <source>
        <strain evidence="3">CBS538.71</strain>
    </source>
</reference>
<name>A0A2S6CIW7_9PEZI</name>
<proteinExistence type="predicted"/>
<feature type="region of interest" description="Disordered" evidence="1">
    <location>
        <begin position="1"/>
        <end position="100"/>
    </location>
</feature>
<evidence type="ECO:0000256" key="1">
    <source>
        <dbReference type="SAM" id="MobiDB-lite"/>
    </source>
</evidence>
<feature type="compositionally biased region" description="Basic residues" evidence="1">
    <location>
        <begin position="30"/>
        <end position="40"/>
    </location>
</feature>
<organism evidence="2 3">
    <name type="scientific">Cercospora berteroae</name>
    <dbReference type="NCBI Taxonomy" id="357750"/>
    <lineage>
        <taxon>Eukaryota</taxon>
        <taxon>Fungi</taxon>
        <taxon>Dikarya</taxon>
        <taxon>Ascomycota</taxon>
        <taxon>Pezizomycotina</taxon>
        <taxon>Dothideomycetes</taxon>
        <taxon>Dothideomycetidae</taxon>
        <taxon>Mycosphaerellales</taxon>
        <taxon>Mycosphaerellaceae</taxon>
        <taxon>Cercospora</taxon>
    </lineage>
</organism>
<dbReference type="AlphaFoldDB" id="A0A2S6CIW7"/>
<accession>A0A2S6CIW7</accession>
<dbReference type="OrthoDB" id="5407653at2759"/>
<feature type="region of interest" description="Disordered" evidence="1">
    <location>
        <begin position="441"/>
        <end position="469"/>
    </location>
</feature>
<evidence type="ECO:0000313" key="2">
    <source>
        <dbReference type="EMBL" id="PPJ59675.1"/>
    </source>
</evidence>
<feature type="compositionally biased region" description="Pro residues" evidence="1">
    <location>
        <begin position="8"/>
        <end position="18"/>
    </location>
</feature>
<dbReference type="STRING" id="357750.A0A2S6CIW7"/>
<dbReference type="Proteomes" id="UP000237631">
    <property type="component" value="Unassembled WGS sequence"/>
</dbReference>
<gene>
    <name evidence="2" type="ORF">CBER1_09054</name>
</gene>
<evidence type="ECO:0000313" key="3">
    <source>
        <dbReference type="Proteomes" id="UP000237631"/>
    </source>
</evidence>
<feature type="region of interest" description="Disordered" evidence="1">
    <location>
        <begin position="265"/>
        <end position="309"/>
    </location>
</feature>
<dbReference type="EMBL" id="PNEN01000363">
    <property type="protein sequence ID" value="PPJ59675.1"/>
    <property type="molecule type" value="Genomic_DNA"/>
</dbReference>
<comment type="caution">
    <text evidence="2">The sequence shown here is derived from an EMBL/GenBank/DDBJ whole genome shotgun (WGS) entry which is preliminary data.</text>
</comment>